<comment type="caution">
    <text evidence="4">The sequence shown here is derived from an EMBL/GenBank/DDBJ whole genome shotgun (WGS) entry which is preliminary data.</text>
</comment>
<dbReference type="AlphaFoldDB" id="A0AAW0T9I6"/>
<dbReference type="PRINTS" id="PR00947">
    <property type="entry name" value="CUTICLE"/>
</dbReference>
<keyword evidence="3" id="KW-0732">Signal</keyword>
<dbReference type="EMBL" id="JARAKH010000036">
    <property type="protein sequence ID" value="KAK8384001.1"/>
    <property type="molecule type" value="Genomic_DNA"/>
</dbReference>
<dbReference type="InterPro" id="IPR051217">
    <property type="entry name" value="Insect_Cuticle_Struc_Prot"/>
</dbReference>
<gene>
    <name evidence="4" type="ORF">O3P69_016022</name>
</gene>
<keyword evidence="1 2" id="KW-0193">Cuticle</keyword>
<evidence type="ECO:0000256" key="1">
    <source>
        <dbReference type="ARBA" id="ARBA00022460"/>
    </source>
</evidence>
<protein>
    <recommendedName>
        <fullName evidence="6">Cuticle protein</fullName>
    </recommendedName>
</protein>
<dbReference type="PANTHER" id="PTHR12236:SF79">
    <property type="entry name" value="CUTICULAR PROTEIN 50CB-RELATED"/>
    <property type="match status" value="1"/>
</dbReference>
<evidence type="ECO:0000256" key="3">
    <source>
        <dbReference type="SAM" id="SignalP"/>
    </source>
</evidence>
<proteinExistence type="predicted"/>
<evidence type="ECO:0000256" key="2">
    <source>
        <dbReference type="PROSITE-ProRule" id="PRU00497"/>
    </source>
</evidence>
<dbReference type="GO" id="GO:0031012">
    <property type="term" value="C:extracellular matrix"/>
    <property type="evidence" value="ECO:0007669"/>
    <property type="project" value="TreeGrafter"/>
</dbReference>
<organism evidence="4 5">
    <name type="scientific">Scylla paramamosain</name>
    <name type="common">Mud crab</name>
    <dbReference type="NCBI Taxonomy" id="85552"/>
    <lineage>
        <taxon>Eukaryota</taxon>
        <taxon>Metazoa</taxon>
        <taxon>Ecdysozoa</taxon>
        <taxon>Arthropoda</taxon>
        <taxon>Crustacea</taxon>
        <taxon>Multicrustacea</taxon>
        <taxon>Malacostraca</taxon>
        <taxon>Eumalacostraca</taxon>
        <taxon>Eucarida</taxon>
        <taxon>Decapoda</taxon>
        <taxon>Pleocyemata</taxon>
        <taxon>Brachyura</taxon>
        <taxon>Eubrachyura</taxon>
        <taxon>Portunoidea</taxon>
        <taxon>Portunidae</taxon>
        <taxon>Portuninae</taxon>
        <taxon>Scylla</taxon>
    </lineage>
</organism>
<evidence type="ECO:0000313" key="5">
    <source>
        <dbReference type="Proteomes" id="UP001487740"/>
    </source>
</evidence>
<dbReference type="GO" id="GO:0005615">
    <property type="term" value="C:extracellular space"/>
    <property type="evidence" value="ECO:0007669"/>
    <property type="project" value="TreeGrafter"/>
</dbReference>
<evidence type="ECO:0008006" key="6">
    <source>
        <dbReference type="Google" id="ProtNLM"/>
    </source>
</evidence>
<dbReference type="Pfam" id="PF00379">
    <property type="entry name" value="Chitin_bind_4"/>
    <property type="match status" value="1"/>
</dbReference>
<keyword evidence="5" id="KW-1185">Reference proteome</keyword>
<evidence type="ECO:0000313" key="4">
    <source>
        <dbReference type="EMBL" id="KAK8384001.1"/>
    </source>
</evidence>
<dbReference type="Proteomes" id="UP001487740">
    <property type="component" value="Unassembled WGS sequence"/>
</dbReference>
<dbReference type="InterPro" id="IPR000618">
    <property type="entry name" value="Insect_cuticle"/>
</dbReference>
<sequence>MFAVVVMVCVLLVGGVSADSHLEKVPNYDFDYAVQDAESGSNFGHQETRRDGQTSGSYRVVLPDGRLQVVTYTASPAGFVAEVTYEGEAVFPPPPPFDPYYHHHGHAPFHPAPPPPPHFVHDQHHFHHGSLVY</sequence>
<feature type="signal peptide" evidence="3">
    <location>
        <begin position="1"/>
        <end position="18"/>
    </location>
</feature>
<dbReference type="GO" id="GO:0042302">
    <property type="term" value="F:structural constituent of cuticle"/>
    <property type="evidence" value="ECO:0007669"/>
    <property type="project" value="UniProtKB-UniRule"/>
</dbReference>
<dbReference type="PROSITE" id="PS51155">
    <property type="entry name" value="CHIT_BIND_RR_2"/>
    <property type="match status" value="1"/>
</dbReference>
<dbReference type="PANTHER" id="PTHR12236">
    <property type="entry name" value="STRUCTURAL CONTITUENT OF CUTICLE"/>
    <property type="match status" value="1"/>
</dbReference>
<feature type="chain" id="PRO_5043497416" description="Cuticle protein" evidence="3">
    <location>
        <begin position="19"/>
        <end position="133"/>
    </location>
</feature>
<reference evidence="4 5" key="1">
    <citation type="submission" date="2023-03" db="EMBL/GenBank/DDBJ databases">
        <title>High-quality genome of Scylla paramamosain provides insights in environmental adaptation.</title>
        <authorList>
            <person name="Zhang L."/>
        </authorList>
    </citation>
    <scope>NUCLEOTIDE SEQUENCE [LARGE SCALE GENOMIC DNA]</scope>
    <source>
        <strain evidence="4">LZ_2023a</strain>
        <tissue evidence="4">Muscle</tissue>
    </source>
</reference>
<name>A0AAW0T9I6_SCYPA</name>
<accession>A0AAW0T9I6</accession>